<dbReference type="PANTHER" id="PTHR48086:SF8">
    <property type="entry name" value="MONOCARBOXYLIC ACID PERMEASE"/>
    <property type="match status" value="1"/>
</dbReference>
<keyword evidence="4 8" id="KW-0812">Transmembrane</keyword>
<keyword evidence="10" id="KW-1185">Reference proteome</keyword>
<evidence type="ECO:0000256" key="8">
    <source>
        <dbReference type="SAM" id="Phobius"/>
    </source>
</evidence>
<dbReference type="Gene3D" id="1.20.1730.10">
    <property type="entry name" value="Sodium/glucose cotransporter"/>
    <property type="match status" value="1"/>
</dbReference>
<evidence type="ECO:0000313" key="9">
    <source>
        <dbReference type="EMBL" id="MFB9817891.1"/>
    </source>
</evidence>
<accession>A0ABV5XT04</accession>
<dbReference type="Pfam" id="PF00474">
    <property type="entry name" value="SSF"/>
    <property type="match status" value="1"/>
</dbReference>
<feature type="transmembrane region" description="Helical" evidence="8">
    <location>
        <begin position="314"/>
        <end position="337"/>
    </location>
</feature>
<evidence type="ECO:0000256" key="4">
    <source>
        <dbReference type="ARBA" id="ARBA00022692"/>
    </source>
</evidence>
<feature type="transmembrane region" description="Helical" evidence="8">
    <location>
        <begin position="381"/>
        <end position="402"/>
    </location>
</feature>
<keyword evidence="3" id="KW-0813">Transport</keyword>
<organism evidence="9 10">
    <name type="scientific">Arthrobacter ramosus</name>
    <dbReference type="NCBI Taxonomy" id="1672"/>
    <lineage>
        <taxon>Bacteria</taxon>
        <taxon>Bacillati</taxon>
        <taxon>Actinomycetota</taxon>
        <taxon>Actinomycetes</taxon>
        <taxon>Micrococcales</taxon>
        <taxon>Micrococcaceae</taxon>
        <taxon>Arthrobacter</taxon>
    </lineage>
</organism>
<feature type="transmembrane region" description="Helical" evidence="8">
    <location>
        <begin position="120"/>
        <end position="143"/>
    </location>
</feature>
<gene>
    <name evidence="9" type="ORF">ACFFP1_00070</name>
</gene>
<evidence type="ECO:0000313" key="10">
    <source>
        <dbReference type="Proteomes" id="UP001589702"/>
    </source>
</evidence>
<feature type="transmembrane region" description="Helical" evidence="8">
    <location>
        <begin position="357"/>
        <end position="375"/>
    </location>
</feature>
<reference evidence="9 10" key="1">
    <citation type="submission" date="2024-09" db="EMBL/GenBank/DDBJ databases">
        <authorList>
            <person name="Sun Q."/>
            <person name="Mori K."/>
        </authorList>
    </citation>
    <scope>NUCLEOTIDE SEQUENCE [LARGE SCALE GENOMIC DNA]</scope>
    <source>
        <strain evidence="9 10">JCM 1334</strain>
    </source>
</reference>
<comment type="similarity">
    <text evidence="2 7">Belongs to the sodium:solute symporter (SSF) (TC 2.A.21) family.</text>
</comment>
<evidence type="ECO:0000256" key="5">
    <source>
        <dbReference type="ARBA" id="ARBA00022989"/>
    </source>
</evidence>
<dbReference type="InterPro" id="IPR001734">
    <property type="entry name" value="Na/solute_symporter"/>
</dbReference>
<protein>
    <submittedName>
        <fullName evidence="9">Sodium:solute symporter</fullName>
    </submittedName>
</protein>
<dbReference type="Proteomes" id="UP001589702">
    <property type="component" value="Unassembled WGS sequence"/>
</dbReference>
<dbReference type="InterPro" id="IPR050277">
    <property type="entry name" value="Sodium:Solute_Symporter"/>
</dbReference>
<dbReference type="EMBL" id="JBHMBC010000001">
    <property type="protein sequence ID" value="MFB9817891.1"/>
    <property type="molecule type" value="Genomic_DNA"/>
</dbReference>
<dbReference type="PROSITE" id="PS50283">
    <property type="entry name" value="NA_SOLUT_SYMP_3"/>
    <property type="match status" value="1"/>
</dbReference>
<sequence>MLTVAIIIGIVGIGALGIVGRRRQTELSSWTVGKRDLPRWTSWFLQAGESLTTFSFLGLAGIAFGGGVAALFAVAYLTINCIVQYFVIPRQRALGANRGYLTMADFFQDRFNSKALGKTVALVGAVFLIPYLQLQITGLGLIVQLATGSESARGYSMAVASVLVVVFVIWAGIRGLAKVAVFKDFAMLAALVIMLAGVVAGIGGIPDIFAKVMDTAPSYLTISRPGFDATFWVTSVIVTSIGAGLNTFPHLWPPVLAAKSGAVLRDNVKWLAVYQFLLLIPITAGIAATLVLDPKTKSNFVLLGIAQHTLPEPLIAIIAIGGAAAAMVPAGAIAMGISSLVSNNLLSVKNPKLRFRINHVVVAIAVGLALAFGLAKSDIGALLLLTYGGLTQLAPAVAIAIGRKVRIGAVPVNLGIIVGTLTVAVITFGNVPTGGVDSGLISLAPNLVVLAVAELIRRRRADDVGPVPEHLAVDGHSAVEGHSTVGVEA</sequence>
<feature type="transmembrane region" description="Helical" evidence="8">
    <location>
        <begin position="70"/>
        <end position="88"/>
    </location>
</feature>
<feature type="transmembrane region" description="Helical" evidence="8">
    <location>
        <begin position="414"/>
        <end position="432"/>
    </location>
</feature>
<feature type="transmembrane region" description="Helical" evidence="8">
    <location>
        <begin position="438"/>
        <end position="456"/>
    </location>
</feature>
<evidence type="ECO:0000256" key="1">
    <source>
        <dbReference type="ARBA" id="ARBA00004141"/>
    </source>
</evidence>
<keyword evidence="5 8" id="KW-1133">Transmembrane helix</keyword>
<feature type="transmembrane region" description="Helical" evidence="8">
    <location>
        <begin position="155"/>
        <end position="173"/>
    </location>
</feature>
<feature type="transmembrane region" description="Helical" evidence="8">
    <location>
        <begin position="185"/>
        <end position="209"/>
    </location>
</feature>
<evidence type="ECO:0000256" key="3">
    <source>
        <dbReference type="ARBA" id="ARBA00022448"/>
    </source>
</evidence>
<evidence type="ECO:0000256" key="7">
    <source>
        <dbReference type="RuleBase" id="RU362091"/>
    </source>
</evidence>
<feature type="transmembrane region" description="Helical" evidence="8">
    <location>
        <begin position="270"/>
        <end position="292"/>
    </location>
</feature>
<dbReference type="InterPro" id="IPR038377">
    <property type="entry name" value="Na/Glc_symporter_sf"/>
</dbReference>
<proteinExistence type="inferred from homology"/>
<evidence type="ECO:0000256" key="6">
    <source>
        <dbReference type="ARBA" id="ARBA00023136"/>
    </source>
</evidence>
<evidence type="ECO:0000256" key="2">
    <source>
        <dbReference type="ARBA" id="ARBA00006434"/>
    </source>
</evidence>
<comment type="subcellular location">
    <subcellularLocation>
        <location evidence="1">Membrane</location>
        <topology evidence="1">Multi-pass membrane protein</topology>
    </subcellularLocation>
</comment>
<feature type="transmembrane region" description="Helical" evidence="8">
    <location>
        <begin position="229"/>
        <end position="249"/>
    </location>
</feature>
<keyword evidence="6 8" id="KW-0472">Membrane</keyword>
<feature type="transmembrane region" description="Helical" evidence="8">
    <location>
        <begin position="43"/>
        <end position="64"/>
    </location>
</feature>
<name>A0ABV5XT04_ARTRM</name>
<dbReference type="PANTHER" id="PTHR48086">
    <property type="entry name" value="SODIUM/PROLINE SYMPORTER-RELATED"/>
    <property type="match status" value="1"/>
</dbReference>
<comment type="caution">
    <text evidence="9">The sequence shown here is derived from an EMBL/GenBank/DDBJ whole genome shotgun (WGS) entry which is preliminary data.</text>
</comment>
<feature type="transmembrane region" description="Helical" evidence="8">
    <location>
        <begin position="6"/>
        <end position="22"/>
    </location>
</feature>
<dbReference type="RefSeq" id="WP_234754682.1">
    <property type="nucleotide sequence ID" value="NZ_BAAAWN010000001.1"/>
</dbReference>